<reference evidence="1 2" key="1">
    <citation type="journal article" date="2022" name="bioRxiv">
        <title>The genome of the oomycete Peronosclerospora sorghi, a cosmopolitan pathogen of maize and sorghum, is inflated with dispersed pseudogenes.</title>
        <authorList>
            <person name="Fletcher K."/>
            <person name="Martin F."/>
            <person name="Isakeit T."/>
            <person name="Cavanaugh K."/>
            <person name="Magill C."/>
            <person name="Michelmore R."/>
        </authorList>
    </citation>
    <scope>NUCLEOTIDE SEQUENCE [LARGE SCALE GENOMIC DNA]</scope>
    <source>
        <strain evidence="1">P6</strain>
    </source>
</reference>
<organism evidence="1 2">
    <name type="scientific">Peronosclerospora sorghi</name>
    <dbReference type="NCBI Taxonomy" id="230839"/>
    <lineage>
        <taxon>Eukaryota</taxon>
        <taxon>Sar</taxon>
        <taxon>Stramenopiles</taxon>
        <taxon>Oomycota</taxon>
        <taxon>Peronosporomycetes</taxon>
        <taxon>Peronosporales</taxon>
        <taxon>Peronosporaceae</taxon>
        <taxon>Peronosclerospora</taxon>
    </lineage>
</organism>
<sequence length="327" mass="37152">MMHLYSLLVDPNTYLKGRFGTRSRAWHSISPSAQDLIRKLLEIDPDKRPSAEQALQNPWLRNQSQVSHETMKNSAEFLEKFQRGHRHLCASILAILLIDAMTENPEEDEKQELEKGTRFVSKSDLARVSESFGKHMSESELNEMLVGVSGDPEQNASSVEAIDYDNVKMTISTLQYATYRPGEAIIREGHAGAHNVYLLLDGEAEVTCKNLIKKVQPTNVTDEDVPSTNMSESRPSWSDVRSETSRARETKLQRFPKGEFFGDIDLVRPDGRVLPRIATYRFAERSNTPCKVLKLVADDFLNLQGTYDSIKARLEKTAHRHIEQHLL</sequence>
<evidence type="ECO:0000313" key="1">
    <source>
        <dbReference type="EMBL" id="KAI9919773.1"/>
    </source>
</evidence>
<accession>A0ACC0WPE4</accession>
<proteinExistence type="predicted"/>
<keyword evidence="2" id="KW-1185">Reference proteome</keyword>
<name>A0ACC0WPE4_9STRA</name>
<protein>
    <submittedName>
        <fullName evidence="1">Uncharacterized protein</fullName>
    </submittedName>
</protein>
<gene>
    <name evidence="1" type="ORF">PsorP6_017455</name>
</gene>
<evidence type="ECO:0000313" key="2">
    <source>
        <dbReference type="Proteomes" id="UP001163321"/>
    </source>
</evidence>
<dbReference type="Proteomes" id="UP001163321">
    <property type="component" value="Chromosome 11"/>
</dbReference>
<dbReference type="EMBL" id="CM047590">
    <property type="protein sequence ID" value="KAI9919773.1"/>
    <property type="molecule type" value="Genomic_DNA"/>
</dbReference>
<comment type="caution">
    <text evidence="1">The sequence shown here is derived from an EMBL/GenBank/DDBJ whole genome shotgun (WGS) entry which is preliminary data.</text>
</comment>